<dbReference type="EMBL" id="SMOL01000458">
    <property type="protein sequence ID" value="KAB2612519.1"/>
    <property type="molecule type" value="Genomic_DNA"/>
</dbReference>
<sequence>MVMKLKTISPAKVFGNTLPRPRIYTDVKFSDHRVYPPADVLNPLLSWANEAYWASSDSHPPAPIATKRRRFLDLINESDEKEHEAEVVEERRLVKKLAEEFDKVTMEAGRVNSTSPSKGLSGGSERTCSRRSVDDRLLRLLNVAEEVNKLSFKDKNVKGKTSMGKENSQVSGNANGTGTWPRLAKRSFMLMSIALHFQMYERKVHIYLLVSNCRTEIVLSHFLPFISLNWGYASDDIH</sequence>
<organism evidence="2 3">
    <name type="scientific">Pyrus ussuriensis x Pyrus communis</name>
    <dbReference type="NCBI Taxonomy" id="2448454"/>
    <lineage>
        <taxon>Eukaryota</taxon>
        <taxon>Viridiplantae</taxon>
        <taxon>Streptophyta</taxon>
        <taxon>Embryophyta</taxon>
        <taxon>Tracheophyta</taxon>
        <taxon>Spermatophyta</taxon>
        <taxon>Magnoliopsida</taxon>
        <taxon>eudicotyledons</taxon>
        <taxon>Gunneridae</taxon>
        <taxon>Pentapetalae</taxon>
        <taxon>rosids</taxon>
        <taxon>fabids</taxon>
        <taxon>Rosales</taxon>
        <taxon>Rosaceae</taxon>
        <taxon>Amygdaloideae</taxon>
        <taxon>Maleae</taxon>
        <taxon>Pyrus</taxon>
    </lineage>
</organism>
<reference evidence="3" key="2">
    <citation type="submission" date="2019-10" db="EMBL/GenBank/DDBJ databases">
        <title>A de novo genome assembly of a pear dwarfing rootstock.</title>
        <authorList>
            <person name="Wang F."/>
            <person name="Wang J."/>
            <person name="Li S."/>
            <person name="Zhang Y."/>
            <person name="Fang M."/>
            <person name="Ma L."/>
            <person name="Zhao Y."/>
            <person name="Jiang S."/>
        </authorList>
    </citation>
    <scope>NUCLEOTIDE SEQUENCE [LARGE SCALE GENOMIC DNA]</scope>
</reference>
<gene>
    <name evidence="2" type="ORF">D8674_034835</name>
</gene>
<dbReference type="PANTHER" id="PTHR35103:SF1">
    <property type="entry name" value="OS06G0115700 PROTEIN"/>
    <property type="match status" value="1"/>
</dbReference>
<reference evidence="2 3" key="1">
    <citation type="submission" date="2019-09" db="EMBL/GenBank/DDBJ databases">
        <authorList>
            <person name="Ou C."/>
        </authorList>
    </citation>
    <scope>NUCLEOTIDE SEQUENCE [LARGE SCALE GENOMIC DNA]</scope>
    <source>
        <strain evidence="2">S2</strain>
        <tissue evidence="2">Leaf</tissue>
    </source>
</reference>
<proteinExistence type="predicted"/>
<evidence type="ECO:0000313" key="3">
    <source>
        <dbReference type="Proteomes" id="UP000327157"/>
    </source>
</evidence>
<evidence type="ECO:0000313" key="2">
    <source>
        <dbReference type="EMBL" id="KAB2612519.1"/>
    </source>
</evidence>
<dbReference type="AlphaFoldDB" id="A0A5N5GAQ7"/>
<feature type="compositionally biased region" description="Polar residues" evidence="1">
    <location>
        <begin position="164"/>
        <end position="178"/>
    </location>
</feature>
<evidence type="ECO:0000256" key="1">
    <source>
        <dbReference type="SAM" id="MobiDB-lite"/>
    </source>
</evidence>
<reference evidence="2 3" key="3">
    <citation type="submission" date="2019-11" db="EMBL/GenBank/DDBJ databases">
        <title>A de novo genome assembly of a pear dwarfing rootstock.</title>
        <authorList>
            <person name="Wang F."/>
            <person name="Wang J."/>
            <person name="Li S."/>
            <person name="Zhang Y."/>
            <person name="Fang M."/>
            <person name="Ma L."/>
            <person name="Zhao Y."/>
            <person name="Jiang S."/>
        </authorList>
    </citation>
    <scope>NUCLEOTIDE SEQUENCE [LARGE SCALE GENOMIC DNA]</scope>
    <source>
        <strain evidence="2">S2</strain>
        <tissue evidence="2">Leaf</tissue>
    </source>
</reference>
<feature type="region of interest" description="Disordered" evidence="1">
    <location>
        <begin position="158"/>
        <end position="178"/>
    </location>
</feature>
<dbReference type="Proteomes" id="UP000327157">
    <property type="component" value="Chromosome 9"/>
</dbReference>
<comment type="caution">
    <text evidence="2">The sequence shown here is derived from an EMBL/GenBank/DDBJ whole genome shotgun (WGS) entry which is preliminary data.</text>
</comment>
<protein>
    <submittedName>
        <fullName evidence="2">Uncharacterized protein</fullName>
    </submittedName>
</protein>
<dbReference type="OrthoDB" id="1723663at2759"/>
<dbReference type="PANTHER" id="PTHR35103">
    <property type="entry name" value="OS06G0115700 PROTEIN"/>
    <property type="match status" value="1"/>
</dbReference>
<keyword evidence="3" id="KW-1185">Reference proteome</keyword>
<accession>A0A5N5GAQ7</accession>
<name>A0A5N5GAQ7_9ROSA</name>